<keyword evidence="2" id="KW-0812">Transmembrane</keyword>
<feature type="region of interest" description="Disordered" evidence="1">
    <location>
        <begin position="150"/>
        <end position="210"/>
    </location>
</feature>
<keyword evidence="2" id="KW-1133">Transmembrane helix</keyword>
<proteinExistence type="predicted"/>
<evidence type="ECO:0000256" key="1">
    <source>
        <dbReference type="SAM" id="MobiDB-lite"/>
    </source>
</evidence>
<evidence type="ECO:0008006" key="5">
    <source>
        <dbReference type="Google" id="ProtNLM"/>
    </source>
</evidence>
<gene>
    <name evidence="3" type="ORF">GCM10009844_37650</name>
</gene>
<dbReference type="Proteomes" id="UP001501771">
    <property type="component" value="Unassembled WGS sequence"/>
</dbReference>
<feature type="compositionally biased region" description="Low complexity" evidence="1">
    <location>
        <begin position="201"/>
        <end position="210"/>
    </location>
</feature>
<name>A0ABN3A3R2_9ACTN</name>
<sequence length="210" mass="22410">MSSPAVQFRSRMPRIAEAAVERARLTVVPRRRVRAARVPFVSLVSLVLLGGVIGLLLFNTSMQQASFAATSLESQASTLSAREQTLRMELDVLRNPQHVAEQARKMGMVTAGSPAFLSLADGKVLGDATPPDPAQNVRILPPAPPMPAVLNPAPTFVDAPDQGLGNGHGHGHGASSASRGHGSGRNNTASHENHQNHKHQNNQPHLPQHR</sequence>
<dbReference type="EMBL" id="BAAAQR010000013">
    <property type="protein sequence ID" value="GAA2153320.1"/>
    <property type="molecule type" value="Genomic_DNA"/>
</dbReference>
<accession>A0ABN3A3R2</accession>
<protein>
    <recommendedName>
        <fullName evidence="5">Cell division protein FtsL</fullName>
    </recommendedName>
</protein>
<comment type="caution">
    <text evidence="3">The sequence shown here is derived from an EMBL/GenBank/DDBJ whole genome shotgun (WGS) entry which is preliminary data.</text>
</comment>
<keyword evidence="4" id="KW-1185">Reference proteome</keyword>
<organism evidence="3 4">
    <name type="scientific">Nocardioides koreensis</name>
    <dbReference type="NCBI Taxonomy" id="433651"/>
    <lineage>
        <taxon>Bacteria</taxon>
        <taxon>Bacillati</taxon>
        <taxon>Actinomycetota</taxon>
        <taxon>Actinomycetes</taxon>
        <taxon>Propionibacteriales</taxon>
        <taxon>Nocardioidaceae</taxon>
        <taxon>Nocardioides</taxon>
    </lineage>
</organism>
<evidence type="ECO:0000256" key="2">
    <source>
        <dbReference type="SAM" id="Phobius"/>
    </source>
</evidence>
<keyword evidence="2" id="KW-0472">Membrane</keyword>
<feature type="transmembrane region" description="Helical" evidence="2">
    <location>
        <begin position="40"/>
        <end position="58"/>
    </location>
</feature>
<evidence type="ECO:0000313" key="4">
    <source>
        <dbReference type="Proteomes" id="UP001501771"/>
    </source>
</evidence>
<reference evidence="4" key="1">
    <citation type="journal article" date="2019" name="Int. J. Syst. Evol. Microbiol.">
        <title>The Global Catalogue of Microorganisms (GCM) 10K type strain sequencing project: providing services to taxonomists for standard genome sequencing and annotation.</title>
        <authorList>
            <consortium name="The Broad Institute Genomics Platform"/>
            <consortium name="The Broad Institute Genome Sequencing Center for Infectious Disease"/>
            <person name="Wu L."/>
            <person name="Ma J."/>
        </authorList>
    </citation>
    <scope>NUCLEOTIDE SEQUENCE [LARGE SCALE GENOMIC DNA]</scope>
    <source>
        <strain evidence="4">JCM 16022</strain>
    </source>
</reference>
<dbReference type="RefSeq" id="WP_344156014.1">
    <property type="nucleotide sequence ID" value="NZ_BAAAQR010000013.1"/>
</dbReference>
<feature type="compositionally biased region" description="Low complexity" evidence="1">
    <location>
        <begin position="173"/>
        <end position="186"/>
    </location>
</feature>
<evidence type="ECO:0000313" key="3">
    <source>
        <dbReference type="EMBL" id="GAA2153320.1"/>
    </source>
</evidence>